<dbReference type="Gene3D" id="3.10.590.10">
    <property type="entry name" value="ph1033 like domains"/>
    <property type="match status" value="1"/>
</dbReference>
<keyword evidence="2" id="KW-0539">Nucleus</keyword>
<dbReference type="AlphaFoldDB" id="A0A8T0IR99"/>
<dbReference type="PANTHER" id="PTHR14087:SF8">
    <property type="entry name" value="OS03G0676100 PROTEIN"/>
    <property type="match status" value="1"/>
</dbReference>
<comment type="caution">
    <text evidence="5">The sequence shown here is derived from an EMBL/GenBank/DDBJ whole genome shotgun (WGS) entry which is preliminary data.</text>
</comment>
<dbReference type="EMBL" id="CM026422">
    <property type="protein sequence ID" value="KAG0586254.1"/>
    <property type="molecule type" value="Genomic_DNA"/>
</dbReference>
<feature type="region of interest" description="Disordered" evidence="3">
    <location>
        <begin position="262"/>
        <end position="310"/>
    </location>
</feature>
<dbReference type="Pfam" id="PF01878">
    <property type="entry name" value="EVE"/>
    <property type="match status" value="1"/>
</dbReference>
<evidence type="ECO:0000259" key="4">
    <source>
        <dbReference type="Pfam" id="PF01878"/>
    </source>
</evidence>
<dbReference type="InterPro" id="IPR015947">
    <property type="entry name" value="PUA-like_sf"/>
</dbReference>
<feature type="domain" description="EVE" evidence="4">
    <location>
        <begin position="109"/>
        <end position="239"/>
    </location>
</feature>
<dbReference type="InterPro" id="IPR047197">
    <property type="entry name" value="THYN1-like_EVE"/>
</dbReference>
<dbReference type="GO" id="GO:0005634">
    <property type="term" value="C:nucleus"/>
    <property type="evidence" value="ECO:0007669"/>
    <property type="project" value="UniProtKB-SubCell"/>
</dbReference>
<evidence type="ECO:0000256" key="3">
    <source>
        <dbReference type="SAM" id="MobiDB-lite"/>
    </source>
</evidence>
<reference evidence="5" key="1">
    <citation type="submission" date="2020-06" db="EMBL/GenBank/DDBJ databases">
        <title>WGS assembly of Ceratodon purpureus strain R40.</title>
        <authorList>
            <person name="Carey S.B."/>
            <person name="Jenkins J."/>
            <person name="Shu S."/>
            <person name="Lovell J.T."/>
            <person name="Sreedasyam A."/>
            <person name="Maumus F."/>
            <person name="Tiley G.P."/>
            <person name="Fernandez-Pozo N."/>
            <person name="Barry K."/>
            <person name="Chen C."/>
            <person name="Wang M."/>
            <person name="Lipzen A."/>
            <person name="Daum C."/>
            <person name="Saski C.A."/>
            <person name="Payton A.C."/>
            <person name="Mcbreen J.C."/>
            <person name="Conrad R.E."/>
            <person name="Kollar L.M."/>
            <person name="Olsson S."/>
            <person name="Huttunen S."/>
            <person name="Landis J.B."/>
            <person name="Wickett N.J."/>
            <person name="Johnson M.G."/>
            <person name="Rensing S.A."/>
            <person name="Grimwood J."/>
            <person name="Schmutz J."/>
            <person name="Mcdaniel S.F."/>
        </authorList>
    </citation>
    <scope>NUCLEOTIDE SEQUENCE</scope>
    <source>
        <strain evidence="5">R40</strain>
    </source>
</reference>
<proteinExistence type="predicted"/>
<dbReference type="SUPFAM" id="SSF88697">
    <property type="entry name" value="PUA domain-like"/>
    <property type="match status" value="1"/>
</dbReference>
<sequence length="364" mass="39555">MLHPHLVEILSYHYASHVLSCRAAHSFGASCKSDGGKVMLRNESMPSLLHRSSSIVGSLTARNRHLTSSLSCLGFSHGGVLRTRSVSAVVVVKAGSQGKGGGGGIRMGYWLLKTEPGEWGWEHQERNGGVSHWDGVRNAQAQGNLRSMRMGDHAFFYHSGKGPCVVGVVEVVRAAYPDSSDESGKHCMVDVRALAAFPSAVPLSVIKGDEAMRDWILLRQSRLSVMPVSPAVWARVCELGELSPPLCVTAGDDDAAVAEVKPTEPKRTAKEKKQKASVRDSSEVEEEPKKRARRLPAKARNGVSTDIQEDVKQEVHSTEFGVVSVAELKTYQRVSRRKVGIVEVAVVEAKVSKRQKPRGVNKLP</sequence>
<evidence type="ECO:0000313" key="5">
    <source>
        <dbReference type="EMBL" id="KAG0586254.1"/>
    </source>
</evidence>
<name>A0A8T0IR99_CERPU</name>
<dbReference type="InterPro" id="IPR052181">
    <property type="entry name" value="5hmC_binding"/>
</dbReference>
<evidence type="ECO:0000256" key="1">
    <source>
        <dbReference type="ARBA" id="ARBA00004123"/>
    </source>
</evidence>
<accession>A0A8T0IR99</accession>
<evidence type="ECO:0000313" key="6">
    <source>
        <dbReference type="Proteomes" id="UP000822688"/>
    </source>
</evidence>
<dbReference type="PANTHER" id="PTHR14087">
    <property type="entry name" value="THYMOCYTE NUCLEAR PROTEIN 1"/>
    <property type="match status" value="1"/>
</dbReference>
<gene>
    <name evidence="5" type="ORF">KC19_2G076000</name>
</gene>
<keyword evidence="6" id="KW-1185">Reference proteome</keyword>
<evidence type="ECO:0000256" key="2">
    <source>
        <dbReference type="ARBA" id="ARBA00023242"/>
    </source>
</evidence>
<dbReference type="CDD" id="cd21133">
    <property type="entry name" value="EVE"/>
    <property type="match status" value="1"/>
</dbReference>
<organism evidence="5 6">
    <name type="scientific">Ceratodon purpureus</name>
    <name type="common">Fire moss</name>
    <name type="synonym">Dicranum purpureum</name>
    <dbReference type="NCBI Taxonomy" id="3225"/>
    <lineage>
        <taxon>Eukaryota</taxon>
        <taxon>Viridiplantae</taxon>
        <taxon>Streptophyta</taxon>
        <taxon>Embryophyta</taxon>
        <taxon>Bryophyta</taxon>
        <taxon>Bryophytina</taxon>
        <taxon>Bryopsida</taxon>
        <taxon>Dicranidae</taxon>
        <taxon>Pseudoditrichales</taxon>
        <taxon>Ditrichaceae</taxon>
        <taxon>Ceratodon</taxon>
    </lineage>
</organism>
<protein>
    <recommendedName>
        <fullName evidence="4">EVE domain-containing protein</fullName>
    </recommendedName>
</protein>
<comment type="subcellular location">
    <subcellularLocation>
        <location evidence="1">Nucleus</location>
    </subcellularLocation>
</comment>
<dbReference type="Proteomes" id="UP000822688">
    <property type="component" value="Chromosome 2"/>
</dbReference>
<dbReference type="InterPro" id="IPR002740">
    <property type="entry name" value="EVE_domain"/>
</dbReference>